<keyword evidence="7 10" id="KW-0238">DNA-binding</keyword>
<dbReference type="GO" id="GO:0043571">
    <property type="term" value="P:maintenance of CRISPR repeat elements"/>
    <property type="evidence" value="ECO:0007669"/>
    <property type="project" value="UniProtKB-UniRule"/>
</dbReference>
<dbReference type="EC" id="3.1.-.-" evidence="10"/>
<keyword evidence="13" id="KW-1185">Reference proteome</keyword>
<evidence type="ECO:0000256" key="6">
    <source>
        <dbReference type="ARBA" id="ARBA00023118"/>
    </source>
</evidence>
<dbReference type="Proteomes" id="UP000433181">
    <property type="component" value="Unassembled WGS sequence"/>
</dbReference>
<comment type="subunit">
    <text evidence="9 10">Homodimer, forms a heterotetramer with a Cas2 homodimer.</text>
</comment>
<feature type="transmembrane region" description="Helical" evidence="11">
    <location>
        <begin position="12"/>
        <end position="30"/>
    </location>
</feature>
<keyword evidence="11" id="KW-0812">Transmembrane</keyword>
<keyword evidence="5 10" id="KW-0460">Magnesium</keyword>
<evidence type="ECO:0000256" key="5">
    <source>
        <dbReference type="ARBA" id="ARBA00022842"/>
    </source>
</evidence>
<feature type="binding site" evidence="10">
    <location>
        <position position="244"/>
    </location>
    <ligand>
        <name>Mn(2+)</name>
        <dbReference type="ChEBI" id="CHEBI:29035"/>
    </ligand>
</feature>
<comment type="function">
    <text evidence="10">CRISPR (clustered regularly interspaced short palindromic repeat), is an adaptive immune system that provides protection against mobile genetic elements (viruses, transposable elements and conjugative plasmids). CRISPR clusters contain spacers, sequences complementary to antecedent mobile elements, and target invading nucleic acids. CRISPR clusters are transcribed and processed into CRISPR RNA (crRNA). Acts as a dsDNA endonuclease. Involved in the integration of spacer DNA into the CRISPR cassette.</text>
</comment>
<evidence type="ECO:0000256" key="8">
    <source>
        <dbReference type="ARBA" id="ARBA00023211"/>
    </source>
</evidence>
<proteinExistence type="inferred from homology"/>
<evidence type="ECO:0000256" key="4">
    <source>
        <dbReference type="ARBA" id="ARBA00022801"/>
    </source>
</evidence>
<keyword evidence="8 10" id="KW-0464">Manganese</keyword>
<evidence type="ECO:0000313" key="12">
    <source>
        <dbReference type="EMBL" id="MSU08313.1"/>
    </source>
</evidence>
<dbReference type="Gene3D" id="1.20.120.920">
    <property type="entry name" value="CRISPR-associated endonuclease Cas1, C-terminal domain"/>
    <property type="match status" value="1"/>
</dbReference>
<keyword evidence="4 10" id="KW-0378">Hydrolase</keyword>
<accession>A0A6I2U9Z7</accession>
<keyword evidence="11" id="KW-0472">Membrane</keyword>
<comment type="similarity">
    <text evidence="10">Belongs to the CRISPR-associated endonuclease Cas1 family.</text>
</comment>
<evidence type="ECO:0000256" key="10">
    <source>
        <dbReference type="HAMAP-Rule" id="MF_01470"/>
    </source>
</evidence>
<dbReference type="GO" id="GO:0046872">
    <property type="term" value="F:metal ion binding"/>
    <property type="evidence" value="ECO:0007669"/>
    <property type="project" value="UniProtKB-UniRule"/>
</dbReference>
<organism evidence="12 13">
    <name type="scientific">Anaerovibrio slackiae</name>
    <dbReference type="NCBI Taxonomy" id="2652309"/>
    <lineage>
        <taxon>Bacteria</taxon>
        <taxon>Bacillati</taxon>
        <taxon>Bacillota</taxon>
        <taxon>Negativicutes</taxon>
        <taxon>Selenomonadales</taxon>
        <taxon>Selenomonadaceae</taxon>
        <taxon>Anaerovibrio</taxon>
    </lineage>
</organism>
<evidence type="ECO:0000313" key="13">
    <source>
        <dbReference type="Proteomes" id="UP000433181"/>
    </source>
</evidence>
<keyword evidence="1 10" id="KW-0540">Nuclease</keyword>
<feature type="binding site" evidence="10">
    <location>
        <position position="259"/>
    </location>
    <ligand>
        <name>Mn(2+)</name>
        <dbReference type="ChEBI" id="CHEBI:29035"/>
    </ligand>
</feature>
<dbReference type="AlphaFoldDB" id="A0A6I2U9Z7"/>
<dbReference type="InterPro" id="IPR050646">
    <property type="entry name" value="Cas1"/>
</dbReference>
<gene>
    <name evidence="10 12" type="primary">cas1</name>
    <name evidence="12" type="ORF">FYJ84_04825</name>
</gene>
<dbReference type="HAMAP" id="MF_01470">
    <property type="entry name" value="Cas1"/>
    <property type="match status" value="1"/>
</dbReference>
<dbReference type="NCBIfam" id="TIGR00287">
    <property type="entry name" value="cas1"/>
    <property type="match status" value="1"/>
</dbReference>
<dbReference type="GO" id="GO:0003677">
    <property type="term" value="F:DNA binding"/>
    <property type="evidence" value="ECO:0007669"/>
    <property type="project" value="UniProtKB-KW"/>
</dbReference>
<dbReference type="Pfam" id="PF01867">
    <property type="entry name" value="Cas_Cas1"/>
    <property type="match status" value="1"/>
</dbReference>
<dbReference type="InterPro" id="IPR042206">
    <property type="entry name" value="CRISPR-assoc_Cas1_C"/>
</dbReference>
<sequence length="347" mass="40698">MAYNTWHIRYDIYCRIGAIIMSTVYLLSAGQRMCKNGGRIEIWKDTREKMYSLTLEDISSVVVGSHTQISTEVIYTLLQNSVQISYIDRSGKLLGCMADNKISLDRLLMQQRCFVHPKIAAELIRHTISRKMENQRHLLSYYASSQQNERLKEAAAVIRIYEHKLSYTDAAEELRGYEGIASRVYFEAFGEIFDSRQWDWSGRNRRPPQDPVNSMLSYGYAFLEREVRAAIAGARLDARIGFLHSNNGRKDSLVFDLLELFRQNVIDKFVLKMINRQLLLPIDFAYDEELGCRFSDAARRKWILYYEKYMLAQRKMLDGMNWRQHIQKEIESFADMIYEKAAHYLQP</sequence>
<comment type="cofactor">
    <cofactor evidence="10">
        <name>Mg(2+)</name>
        <dbReference type="ChEBI" id="CHEBI:18420"/>
    </cofactor>
    <cofactor evidence="10">
        <name>Mn(2+)</name>
        <dbReference type="ChEBI" id="CHEBI:29035"/>
    </cofactor>
</comment>
<evidence type="ECO:0000256" key="1">
    <source>
        <dbReference type="ARBA" id="ARBA00022722"/>
    </source>
</evidence>
<dbReference type="InterPro" id="IPR002729">
    <property type="entry name" value="CRISPR-assoc_Cas1"/>
</dbReference>
<reference evidence="12 13" key="1">
    <citation type="submission" date="2019-08" db="EMBL/GenBank/DDBJ databases">
        <title>In-depth cultivation of the pig gut microbiome towards novel bacterial diversity and tailored functional studies.</title>
        <authorList>
            <person name="Wylensek D."/>
            <person name="Hitch T.C.A."/>
            <person name="Clavel T."/>
        </authorList>
    </citation>
    <scope>NUCLEOTIDE SEQUENCE [LARGE SCALE GENOMIC DNA]</scope>
    <source>
        <strain evidence="12 13">WCA-693-APC-5D-A</strain>
    </source>
</reference>
<feature type="binding site" evidence="10">
    <location>
        <position position="178"/>
    </location>
    <ligand>
        <name>Mn(2+)</name>
        <dbReference type="ChEBI" id="CHEBI:29035"/>
    </ligand>
</feature>
<keyword evidence="2 10" id="KW-0479">Metal-binding</keyword>
<dbReference type="Gene3D" id="3.100.10.20">
    <property type="entry name" value="CRISPR-associated endonuclease Cas1, N-terminal domain"/>
    <property type="match status" value="1"/>
</dbReference>
<dbReference type="InterPro" id="IPR042211">
    <property type="entry name" value="CRISPR-assoc_Cas1_N"/>
</dbReference>
<keyword evidence="11" id="KW-1133">Transmembrane helix</keyword>
<keyword evidence="6 10" id="KW-0051">Antiviral defense</keyword>
<dbReference type="CDD" id="cd09634">
    <property type="entry name" value="Cas1_I-II-III"/>
    <property type="match status" value="1"/>
</dbReference>
<comment type="caution">
    <text evidence="12">The sequence shown here is derived from an EMBL/GenBank/DDBJ whole genome shotgun (WGS) entry which is preliminary data.</text>
</comment>
<evidence type="ECO:0000256" key="11">
    <source>
        <dbReference type="SAM" id="Phobius"/>
    </source>
</evidence>
<dbReference type="GO" id="GO:0016787">
    <property type="term" value="F:hydrolase activity"/>
    <property type="evidence" value="ECO:0007669"/>
    <property type="project" value="UniProtKB-KW"/>
</dbReference>
<protein>
    <recommendedName>
        <fullName evidence="10">CRISPR-associated endonuclease Cas1</fullName>
        <ecNumber evidence="10">3.1.-.-</ecNumber>
    </recommendedName>
</protein>
<name>A0A6I2U9Z7_9FIRM</name>
<evidence type="ECO:0000256" key="7">
    <source>
        <dbReference type="ARBA" id="ARBA00023125"/>
    </source>
</evidence>
<dbReference type="PANTHER" id="PTHR34353">
    <property type="entry name" value="CRISPR-ASSOCIATED ENDONUCLEASE CAS1 1"/>
    <property type="match status" value="1"/>
</dbReference>
<evidence type="ECO:0000256" key="9">
    <source>
        <dbReference type="ARBA" id="ARBA00038592"/>
    </source>
</evidence>
<dbReference type="GO" id="GO:0051607">
    <property type="term" value="P:defense response to virus"/>
    <property type="evidence" value="ECO:0007669"/>
    <property type="project" value="UniProtKB-UniRule"/>
</dbReference>
<keyword evidence="3 10" id="KW-0255">Endonuclease</keyword>
<evidence type="ECO:0000256" key="2">
    <source>
        <dbReference type="ARBA" id="ARBA00022723"/>
    </source>
</evidence>
<dbReference type="EMBL" id="VUNR01000006">
    <property type="protein sequence ID" value="MSU08313.1"/>
    <property type="molecule type" value="Genomic_DNA"/>
</dbReference>
<dbReference type="GO" id="GO:0004519">
    <property type="term" value="F:endonuclease activity"/>
    <property type="evidence" value="ECO:0007669"/>
    <property type="project" value="UniProtKB-UniRule"/>
</dbReference>
<evidence type="ECO:0000256" key="3">
    <source>
        <dbReference type="ARBA" id="ARBA00022759"/>
    </source>
</evidence>
<dbReference type="PANTHER" id="PTHR34353:SF2">
    <property type="entry name" value="CRISPR-ASSOCIATED ENDONUCLEASE CAS1 1"/>
    <property type="match status" value="1"/>
</dbReference>